<comment type="caution">
    <text evidence="2">The sequence shown here is derived from an EMBL/GenBank/DDBJ whole genome shotgun (WGS) entry which is preliminary data.</text>
</comment>
<feature type="transmembrane region" description="Helical" evidence="1">
    <location>
        <begin position="76"/>
        <end position="97"/>
    </location>
</feature>
<gene>
    <name evidence="2" type="ORF">N0V87_007700</name>
</gene>
<organism evidence="2 3">
    <name type="scientific">Didymella glomerata</name>
    <dbReference type="NCBI Taxonomy" id="749621"/>
    <lineage>
        <taxon>Eukaryota</taxon>
        <taxon>Fungi</taxon>
        <taxon>Dikarya</taxon>
        <taxon>Ascomycota</taxon>
        <taxon>Pezizomycotina</taxon>
        <taxon>Dothideomycetes</taxon>
        <taxon>Pleosporomycetidae</taxon>
        <taxon>Pleosporales</taxon>
        <taxon>Pleosporineae</taxon>
        <taxon>Didymellaceae</taxon>
        <taxon>Didymella</taxon>
    </lineage>
</organism>
<feature type="transmembrane region" description="Helical" evidence="1">
    <location>
        <begin position="49"/>
        <end position="70"/>
    </location>
</feature>
<keyword evidence="1" id="KW-0812">Transmembrane</keyword>
<dbReference type="Pfam" id="PF16015">
    <property type="entry name" value="Promethin"/>
    <property type="match status" value="1"/>
</dbReference>
<accession>A0A9W8WUP1</accession>
<reference evidence="2" key="1">
    <citation type="submission" date="2022-10" db="EMBL/GenBank/DDBJ databases">
        <title>Tapping the CABI collections for fungal endophytes: first genome assemblies for Collariella, Neodidymelliopsis, Ascochyta clinopodiicola, Didymella pomorum, Didymosphaeria variabile, Neocosmospora piperis and Neocucurbitaria cava.</title>
        <authorList>
            <person name="Hill R."/>
        </authorList>
    </citation>
    <scope>NUCLEOTIDE SEQUENCE</scope>
    <source>
        <strain evidence="2">IMI 360193</strain>
    </source>
</reference>
<dbReference type="AlphaFoldDB" id="A0A9W8WUP1"/>
<sequence length="204" mass="21774">MSVVVRTAQDVAGNVGARIEHTTNRLLPPKQRERALENLRAFSERNPKLASFLAAQTALAGLPVLLFLAFAAATLVISLVTCVVLGVIAAFVFTLFVTGFALLFVVPVAFIGSCTASVAFVWGLIGYLVLQQLNGGETPAQPGTKVGDTLNVLTGGRLRDLVDRADSSPQQKELAVDSSQDKKVSLGSQATVENLEKRVKRVER</sequence>
<proteinExistence type="predicted"/>
<dbReference type="Proteomes" id="UP001140562">
    <property type="component" value="Unassembled WGS sequence"/>
</dbReference>
<name>A0A9W8WUP1_9PLEO</name>
<evidence type="ECO:0000256" key="1">
    <source>
        <dbReference type="SAM" id="Phobius"/>
    </source>
</evidence>
<keyword evidence="3" id="KW-1185">Reference proteome</keyword>
<protein>
    <submittedName>
        <fullName evidence="2">Uncharacterized protein</fullName>
    </submittedName>
</protein>
<feature type="transmembrane region" description="Helical" evidence="1">
    <location>
        <begin position="104"/>
        <end position="130"/>
    </location>
</feature>
<evidence type="ECO:0000313" key="3">
    <source>
        <dbReference type="Proteomes" id="UP001140562"/>
    </source>
</evidence>
<keyword evidence="1" id="KW-0472">Membrane</keyword>
<dbReference type="EMBL" id="JAPEUV010000097">
    <property type="protein sequence ID" value="KAJ4333313.1"/>
    <property type="molecule type" value="Genomic_DNA"/>
</dbReference>
<keyword evidence="1" id="KW-1133">Transmembrane helix</keyword>
<evidence type="ECO:0000313" key="2">
    <source>
        <dbReference type="EMBL" id="KAJ4333313.1"/>
    </source>
</evidence>
<dbReference type="OrthoDB" id="3928876at2759"/>